<evidence type="ECO:0000313" key="5">
    <source>
        <dbReference type="Proteomes" id="UP000000763"/>
    </source>
</evidence>
<reference evidence="3" key="9">
    <citation type="submission" date="2012-08" db="EMBL/GenBank/DDBJ databases">
        <title>The Second Rice Annotation Project Meeting (RAP2).</title>
        <authorList>
            <consortium name="The Rice Annotation Project (RAP)"/>
        </authorList>
    </citation>
    <scope>NUCLEOTIDE SEQUENCE</scope>
</reference>
<feature type="region of interest" description="Disordered" evidence="1">
    <location>
        <begin position="61"/>
        <end position="165"/>
    </location>
</feature>
<dbReference type="OrthoDB" id="10342638at2759"/>
<evidence type="ECO:0000313" key="3">
    <source>
        <dbReference type="EMBL" id="BAH93239.1"/>
    </source>
</evidence>
<keyword evidence="2" id="KW-0732">Signal</keyword>
<reference evidence="3" key="3">
    <citation type="journal article" date="2006" name="Nucleic Acids Res.">
        <title>The Rice Annotation Project Database (RAP-DB): hub for Oryza sativa ssp. japonica genome information.</title>
        <authorList>
            <person name="Ohyanagi H."/>
            <person name="Tanaka T."/>
            <person name="Sakai H."/>
            <person name="Shigemoto Y."/>
            <person name="Yamaguchi K."/>
            <person name="Habara T."/>
            <person name="Fujii Y."/>
            <person name="Antonio B.A."/>
            <person name="Nagamura Y."/>
            <person name="Imanishi T."/>
            <person name="Ikeo K."/>
            <person name="Itoh T."/>
            <person name="Gojobori T."/>
            <person name="Sasaki T."/>
        </authorList>
    </citation>
    <scope>NUCLEOTIDE SEQUENCE</scope>
</reference>
<reference evidence="4" key="2">
    <citation type="journal article" date="2005" name="PLoS Biol.">
        <title>The genomes of Oryza sativa: a history of duplications.</title>
        <authorList>
            <person name="Yu J."/>
            <person name="Wang J."/>
            <person name="Lin W."/>
            <person name="Li S."/>
            <person name="Li H."/>
            <person name="Zhou J."/>
            <person name="Ni P."/>
            <person name="Dong W."/>
            <person name="Hu S."/>
            <person name="Zeng C."/>
            <person name="Zhang J."/>
            <person name="Zhang Y."/>
            <person name="Li R."/>
            <person name="Xu Z."/>
            <person name="Li S."/>
            <person name="Li X."/>
            <person name="Zheng H."/>
            <person name="Cong L."/>
            <person name="Lin L."/>
            <person name="Yin J."/>
            <person name="Geng J."/>
            <person name="Li G."/>
            <person name="Shi J."/>
            <person name="Liu J."/>
            <person name="Lv H."/>
            <person name="Li J."/>
            <person name="Wang J."/>
            <person name="Deng Y."/>
            <person name="Ran L."/>
            <person name="Shi X."/>
            <person name="Wang X."/>
            <person name="Wu Q."/>
            <person name="Li C."/>
            <person name="Ren X."/>
            <person name="Wang J."/>
            <person name="Wang X."/>
            <person name="Li D."/>
            <person name="Liu D."/>
            <person name="Zhang X."/>
            <person name="Ji Z."/>
            <person name="Zhao W."/>
            <person name="Sun Y."/>
            <person name="Zhang Z."/>
            <person name="Bao J."/>
            <person name="Han Y."/>
            <person name="Dong L."/>
            <person name="Ji J."/>
            <person name="Chen P."/>
            <person name="Wu S."/>
            <person name="Liu J."/>
            <person name="Xiao Y."/>
            <person name="Bu D."/>
            <person name="Tan J."/>
            <person name="Yang L."/>
            <person name="Ye C."/>
            <person name="Zhang J."/>
            <person name="Xu J."/>
            <person name="Zhou Y."/>
            <person name="Yu Y."/>
            <person name="Zhang B."/>
            <person name="Zhuang S."/>
            <person name="Wei H."/>
            <person name="Liu B."/>
            <person name="Lei M."/>
            <person name="Yu H."/>
            <person name="Li Y."/>
            <person name="Xu H."/>
            <person name="Wei S."/>
            <person name="He X."/>
            <person name="Fang L."/>
            <person name="Zhang Z."/>
            <person name="Zhang Y."/>
            <person name="Huang X."/>
            <person name="Su Z."/>
            <person name="Tong W."/>
            <person name="Li J."/>
            <person name="Tong Z."/>
            <person name="Li S."/>
            <person name="Ye J."/>
            <person name="Wang L."/>
            <person name="Fang L."/>
            <person name="Lei T."/>
            <person name="Chen C."/>
            <person name="Chen H."/>
            <person name="Xu Z."/>
            <person name="Li H."/>
            <person name="Huang H."/>
            <person name="Zhang F."/>
            <person name="Xu H."/>
            <person name="Li N."/>
            <person name="Zhao C."/>
            <person name="Li S."/>
            <person name="Dong L."/>
            <person name="Huang Y."/>
            <person name="Li L."/>
            <person name="Xi Y."/>
            <person name="Qi Q."/>
            <person name="Li W."/>
            <person name="Zhang B."/>
            <person name="Hu W."/>
            <person name="Zhang Y."/>
            <person name="Tian X."/>
            <person name="Jiao Y."/>
            <person name="Liang X."/>
            <person name="Jin J."/>
            <person name="Gao L."/>
            <person name="Zheng W."/>
            <person name="Hao B."/>
            <person name="Liu S."/>
            <person name="Wang W."/>
            <person name="Yuan L."/>
            <person name="Cao M."/>
            <person name="McDermott J."/>
            <person name="Samudrala R."/>
            <person name="Wang J."/>
            <person name="Wong G.K."/>
            <person name="Yang H."/>
        </authorList>
    </citation>
    <scope>NUCLEOTIDE SEQUENCE [LARGE SCALE GENOMIC DNA]</scope>
</reference>
<feature type="signal peptide" evidence="2">
    <location>
        <begin position="1"/>
        <end position="31"/>
    </location>
</feature>
<sequence>MESSSRSPCICKLLPMLMLHVVLLAPPLLQARPLALGHGHRLLESSPPVIMLPTDDGEAVAAASPGLDVPGQLGRSGGAPPPPQSNRPVTPLAGVDGGVSGGRAPTNTPPSPQPGGSTKPLSDDDGKPPLGIAPPSPQGNKPPITSPRLRTSTDPPLRPPAPADDAAGLLRLIRDAVEYVIGELEA</sequence>
<accession>B9FHK9</accession>
<protein>
    <submittedName>
        <fullName evidence="3">Os05g0545700 protein</fullName>
    </submittedName>
</protein>
<evidence type="ECO:0000256" key="2">
    <source>
        <dbReference type="SAM" id="SignalP"/>
    </source>
</evidence>
<reference evidence="3" key="8">
    <citation type="submission" date="2012-08" db="EMBL/GenBank/DDBJ databases">
        <title>Oryza sativa nipponbare(GA3) genomic DNA, chromosome 5.</title>
        <authorList>
            <consortium name="IRGSP(International Rice Genome Sequencing Project)"/>
        </authorList>
    </citation>
    <scope>NUCLEOTIDE SEQUENCE</scope>
</reference>
<organism evidence="4">
    <name type="scientific">Oryza sativa subsp. japonica</name>
    <name type="common">Rice</name>
    <dbReference type="NCBI Taxonomy" id="39947"/>
    <lineage>
        <taxon>Eukaryota</taxon>
        <taxon>Viridiplantae</taxon>
        <taxon>Streptophyta</taxon>
        <taxon>Embryophyta</taxon>
        <taxon>Tracheophyta</taxon>
        <taxon>Spermatophyta</taxon>
        <taxon>Magnoliopsida</taxon>
        <taxon>Liliopsida</taxon>
        <taxon>Poales</taxon>
        <taxon>Poaceae</taxon>
        <taxon>BOP clade</taxon>
        <taxon>Oryzoideae</taxon>
        <taxon>Oryzeae</taxon>
        <taxon>Oryzinae</taxon>
        <taxon>Oryza</taxon>
        <taxon>Oryza sativa</taxon>
    </lineage>
</organism>
<evidence type="ECO:0000256" key="1">
    <source>
        <dbReference type="SAM" id="MobiDB-lite"/>
    </source>
</evidence>
<reference evidence="3" key="5">
    <citation type="journal article" date="2008" name="Nucleic Acids Res.">
        <title>The Rice Annotation Project Database (RAP-DB): 2008 update.</title>
        <authorList>
            <consortium name="The Rice Annotation Project (RAP)"/>
            <person name="Tanaka T."/>
            <person name="Antonio B.A."/>
            <person name="Kikuchi S."/>
            <person name="Matsumoto T."/>
            <person name="Nagamura Y."/>
            <person name="Numa H."/>
            <person name="Sakai H."/>
            <person name="Wu J."/>
            <person name="Itoh T."/>
            <person name="Sasaki T."/>
            <person name="Aono R."/>
            <person name="Fujii Y."/>
            <person name="Habara T."/>
            <person name="Harada E."/>
            <person name="Kanno M."/>
            <person name="Kawahara Y."/>
            <person name="Kawashima H."/>
            <person name="Kubooka H."/>
            <person name="Matsuya A."/>
            <person name="Nakaoka H."/>
            <person name="Saichi N."/>
            <person name="Sanbonmatsu R."/>
            <person name="Sato Y."/>
            <person name="Shinso Y."/>
            <person name="Suzuki M."/>
            <person name="Takeda J."/>
            <person name="Tanino M."/>
            <person name="Todokoro F."/>
            <person name="Yamaguchi K."/>
            <person name="Yamamoto N."/>
            <person name="Yamasaki C."/>
            <person name="Imanishi T."/>
            <person name="Okido T."/>
            <person name="Tada M."/>
            <person name="Ikeo K."/>
            <person name="Tateno Y."/>
            <person name="Gojobori T."/>
            <person name="Lin Y.C."/>
            <person name="Wei F.J."/>
            <person name="Hsing Y.I."/>
            <person name="Zhao Q."/>
            <person name="Han B."/>
            <person name="Kramer M.R."/>
            <person name="McCombie R.W."/>
            <person name="Lonsdale D."/>
            <person name="O'Donovan C.C."/>
            <person name="Whitfield E.J."/>
            <person name="Apweiler R."/>
            <person name="Koyanagi K.O."/>
            <person name="Khurana J.P."/>
            <person name="Raghuvanshi S."/>
            <person name="Singh N.K."/>
            <person name="Tyagi A.K."/>
            <person name="Haberer G."/>
            <person name="Fujisawa M."/>
            <person name="Hosokawa S."/>
            <person name="Ito Y."/>
            <person name="Ikawa H."/>
            <person name="Shibata M."/>
            <person name="Yamamoto M."/>
            <person name="Bruskiewich R.M."/>
            <person name="Hoen D.R."/>
            <person name="Bureau TE."/>
            <person name="Namiki N."/>
            <person name="Ohyanagi H."/>
            <person name="Sakai Y."/>
            <person name="Nobushima S."/>
            <person name="Sakata K."/>
            <person name="Barrero R.A."/>
            <person name="Sato Y."/>
            <person name="Souvorov A."/>
            <person name="Smith-White B."/>
            <person name="Tatusova T."/>
            <person name="An S."/>
            <person name="An G."/>
            <person name="OOta S."/>
            <person name="Fuks G."/>
            <person name="Messing J."/>
            <person name="Christie K.R."/>
            <person name="Lieberherr D."/>
            <person name="Kim H."/>
            <person name="Zuccolo A."/>
            <person name="Wing R.A."/>
            <person name="Nobuta K."/>
            <person name="Green P.J."/>
            <person name="Lu C."/>
            <person name="Meyers BC."/>
            <person name="Chaparro C."/>
            <person name="Piegu B."/>
            <person name="Panaud O."/>
            <person name="Echeverria M."/>
        </authorList>
    </citation>
    <scope>NUCLEOTIDE SEQUENCE</scope>
</reference>
<dbReference type="AlphaFoldDB" id="B9FHK9"/>
<reference evidence="5" key="6">
    <citation type="journal article" date="2008" name="Nucleic Acids Res.">
        <title>The rice annotation project database (RAP-DB): 2008 update.</title>
        <authorList>
            <consortium name="The rice annotation project (RAP)"/>
        </authorList>
    </citation>
    <scope>GENOME REANNOTATION</scope>
    <source>
        <strain evidence="5">cv. Nipponbare</strain>
    </source>
</reference>
<dbReference type="Proteomes" id="UP000000763">
    <property type="component" value="Chromosome 5"/>
</dbReference>
<proteinExistence type="predicted"/>
<name>B9FHK9_ORYSJ</name>
<dbReference type="KEGG" id="dosa:Os05g0545700"/>
<reference evidence="3 5" key="1">
    <citation type="journal article" date="2005" name="Nature">
        <title>The map-based sequence of the rice genome.</title>
        <authorList>
            <consortium name="International rice genome sequencing project (IRGSP)"/>
            <person name="Matsumoto T."/>
            <person name="Wu J."/>
            <person name="Kanamori H."/>
            <person name="Katayose Y."/>
            <person name="Fujisawa M."/>
            <person name="Namiki N."/>
            <person name="Mizuno H."/>
            <person name="Yamamoto K."/>
            <person name="Antonio B.A."/>
            <person name="Baba T."/>
            <person name="Sakata K."/>
            <person name="Nagamura Y."/>
            <person name="Aoki H."/>
            <person name="Arikawa K."/>
            <person name="Arita K."/>
            <person name="Bito T."/>
            <person name="Chiden Y."/>
            <person name="Fujitsuka N."/>
            <person name="Fukunaka R."/>
            <person name="Hamada M."/>
            <person name="Harada C."/>
            <person name="Hayashi A."/>
            <person name="Hijishita S."/>
            <person name="Honda M."/>
            <person name="Hosokawa S."/>
            <person name="Ichikawa Y."/>
            <person name="Idonuma A."/>
            <person name="Iijima M."/>
            <person name="Ikeda M."/>
            <person name="Ikeno M."/>
            <person name="Ito K."/>
            <person name="Ito S."/>
            <person name="Ito T."/>
            <person name="Ito Y."/>
            <person name="Ito Y."/>
            <person name="Iwabuchi A."/>
            <person name="Kamiya K."/>
            <person name="Karasawa W."/>
            <person name="Kurita K."/>
            <person name="Katagiri S."/>
            <person name="Kikuta A."/>
            <person name="Kobayashi H."/>
            <person name="Kobayashi N."/>
            <person name="Machita K."/>
            <person name="Maehara T."/>
            <person name="Masukawa M."/>
            <person name="Mizubayashi T."/>
            <person name="Mukai Y."/>
            <person name="Nagasaki H."/>
            <person name="Nagata Y."/>
            <person name="Naito S."/>
            <person name="Nakashima M."/>
            <person name="Nakama Y."/>
            <person name="Nakamichi Y."/>
            <person name="Nakamura M."/>
            <person name="Meguro A."/>
            <person name="Negishi M."/>
            <person name="Ohta I."/>
            <person name="Ohta T."/>
            <person name="Okamoto M."/>
            <person name="Ono N."/>
            <person name="Saji S."/>
            <person name="Sakaguchi M."/>
            <person name="Sakai K."/>
            <person name="Shibata M."/>
            <person name="Shimokawa T."/>
            <person name="Song J."/>
            <person name="Takazaki Y."/>
            <person name="Terasawa K."/>
            <person name="Tsugane M."/>
            <person name="Tsuji K."/>
            <person name="Ueda S."/>
            <person name="Waki K."/>
            <person name="Yamagata H."/>
            <person name="Yamamoto M."/>
            <person name="Yamamoto S."/>
            <person name="Yamane H."/>
            <person name="Yoshiki S."/>
            <person name="Yoshihara R."/>
            <person name="Yukawa K."/>
            <person name="Zhong H."/>
            <person name="Yano M."/>
            <person name="Yuan Q."/>
            <person name="Ouyang S."/>
            <person name="Liu J."/>
            <person name="Jones K.M."/>
            <person name="Gansberger K."/>
            <person name="Moffat K."/>
            <person name="Hill J."/>
            <person name="Bera J."/>
            <person name="Fadrosh D."/>
            <person name="Jin S."/>
            <person name="Johri S."/>
            <person name="Kim M."/>
            <person name="Overton L."/>
            <person name="Reardon M."/>
            <person name="Tsitrin T."/>
            <person name="Vuong H."/>
            <person name="Weaver B."/>
            <person name="Ciecko A."/>
            <person name="Tallon L."/>
            <person name="Jackson J."/>
            <person name="Pai G."/>
            <person name="Aken S.V."/>
            <person name="Utterback T."/>
            <person name="Reidmuller S."/>
            <person name="Feldblyum T."/>
            <person name="Hsiao J."/>
            <person name="Zismann V."/>
            <person name="Iobst S."/>
            <person name="de Vazeille A.R."/>
            <person name="Buell C.R."/>
            <person name="Ying K."/>
            <person name="Li Y."/>
            <person name="Lu T."/>
            <person name="Huang Y."/>
            <person name="Zhao Q."/>
            <person name="Feng Q."/>
            <person name="Zhang L."/>
            <person name="Zhu J."/>
            <person name="Weng Q."/>
            <person name="Mu J."/>
            <person name="Lu Y."/>
            <person name="Fan D."/>
            <person name="Liu Y."/>
            <person name="Guan J."/>
            <person name="Zhang Y."/>
            <person name="Yu S."/>
            <person name="Liu X."/>
            <person name="Zhang Y."/>
            <person name="Hong G."/>
            <person name="Han B."/>
            <person name="Choisne N."/>
            <person name="Demange N."/>
            <person name="Orjeda G."/>
            <person name="Samain S."/>
            <person name="Cattolico L."/>
            <person name="Pelletier E."/>
            <person name="Couloux A."/>
            <person name="Segurens B."/>
            <person name="Wincker P."/>
            <person name="D'Hont A."/>
            <person name="Scarpelli C."/>
            <person name="Weissenbach J."/>
            <person name="Salanoubat M."/>
            <person name="Quetier F."/>
            <person name="Yu Y."/>
            <person name="Kim H.R."/>
            <person name="Rambo T."/>
            <person name="Currie J."/>
            <person name="Collura K."/>
            <person name="Luo M."/>
            <person name="Yang T."/>
            <person name="Ammiraju J.S.S."/>
            <person name="Engler F."/>
            <person name="Soderlund C."/>
            <person name="Wing R.A."/>
            <person name="Palmer L.E."/>
            <person name="de la Bastide M."/>
            <person name="Spiegel L."/>
            <person name="Nascimento L."/>
            <person name="Zutavern T."/>
            <person name="O'Shaughnessy A."/>
            <person name="Dike S."/>
            <person name="Dedhia N."/>
            <person name="Preston R."/>
            <person name="Balija V."/>
            <person name="McCombie W.R."/>
            <person name="Chow T."/>
            <person name="Chen H."/>
            <person name="Chung M."/>
            <person name="Chen C."/>
            <person name="Shaw J."/>
            <person name="Wu H."/>
            <person name="Hsiao K."/>
            <person name="Chao Y."/>
            <person name="Chu M."/>
            <person name="Cheng C."/>
            <person name="Hour A."/>
            <person name="Lee P."/>
            <person name="Lin S."/>
            <person name="Lin Y."/>
            <person name="Liou J."/>
            <person name="Liu S."/>
            <person name="Hsing Y."/>
            <person name="Raghuvanshi S."/>
            <person name="Mohanty A."/>
            <person name="Bharti A.K."/>
            <person name="Gaur A."/>
            <person name="Gupta V."/>
            <person name="Kumar D."/>
            <person name="Ravi V."/>
            <person name="Vij S."/>
            <person name="Kapur A."/>
            <person name="Khurana P."/>
            <person name="Khurana P."/>
            <person name="Khurana J.P."/>
            <person name="Tyagi A.K."/>
            <person name="Gaikwad K."/>
            <person name="Singh A."/>
            <person name="Dalal V."/>
            <person name="Srivastava S."/>
            <person name="Dixit A."/>
            <person name="Pal A.K."/>
            <person name="Ghazi I.A."/>
            <person name="Yadav M."/>
            <person name="Pandit A."/>
            <person name="Bhargava A."/>
            <person name="Sureshbabu K."/>
            <person name="Batra K."/>
            <person name="Sharma T.R."/>
            <person name="Mohapatra T."/>
            <person name="Singh N.K."/>
            <person name="Messing J."/>
            <person name="Nelson A.B."/>
            <person name="Fuks G."/>
            <person name="Kavchok S."/>
            <person name="Keizer G."/>
            <person name="Linton E."/>
            <person name="Llaca V."/>
            <person name="Song R."/>
            <person name="Tanyolac B."/>
            <person name="Young S."/>
            <person name="Ho-Il K."/>
            <person name="Hahn J.H."/>
            <person name="Sangsakoo G."/>
            <person name="Vanavichit A."/>
            <person name="de Mattos Luiz.A.T."/>
            <person name="Zimmer P.D."/>
            <person name="Malone G."/>
            <person name="Dellagostin O."/>
            <person name="de Oliveira A.C."/>
            <person name="Bevan M."/>
            <person name="Bancroft I."/>
            <person name="Minx P."/>
            <person name="Cordum H."/>
            <person name="Wilson R."/>
            <person name="Cheng Z."/>
            <person name="Jin W."/>
            <person name="Jiang J."/>
            <person name="Leong S.A."/>
            <person name="Iwama H."/>
            <person name="Gojobori T."/>
            <person name="Itoh T."/>
            <person name="Niimura Y."/>
            <person name="Fujii Y."/>
            <person name="Habara T."/>
            <person name="Sakai H."/>
            <person name="Sato Y."/>
            <person name="Wilson G."/>
            <person name="Kumar K."/>
            <person name="McCouch S."/>
            <person name="Juretic N."/>
            <person name="Hoen D."/>
            <person name="Wright S."/>
            <person name="Bruskiewich R."/>
            <person name="Bureau T."/>
            <person name="Miyao A."/>
            <person name="Hirochika H."/>
            <person name="Nishikawa T."/>
            <person name="Kadowaki K."/>
            <person name="Sugiura M."/>
            <person name="Burr B."/>
            <person name="Sasaki T."/>
        </authorList>
    </citation>
    <scope>NUCLEOTIDE SEQUENCE [LARGE SCALE GENOMIC DNA]</scope>
    <source>
        <strain evidence="5">cv. Nipponbare</strain>
    </source>
</reference>
<reference evidence="4" key="7">
    <citation type="submission" date="2008-12" db="EMBL/GenBank/DDBJ databases">
        <title>Improved gene annotation of the rice (Oryza sativa) genomes.</title>
        <authorList>
            <person name="Wang J."/>
            <person name="Li R."/>
            <person name="Fan W."/>
            <person name="Huang Q."/>
            <person name="Zhang J."/>
            <person name="Zhou Y."/>
            <person name="Hu Y."/>
            <person name="Zi S."/>
            <person name="Li J."/>
            <person name="Ni P."/>
            <person name="Zheng H."/>
            <person name="Zhang Y."/>
            <person name="Zhao M."/>
            <person name="Hao Q."/>
            <person name="McDermott J."/>
            <person name="Samudrala R."/>
            <person name="Kristiansen K."/>
            <person name="Wong G.K.-S."/>
        </authorList>
    </citation>
    <scope>NUCLEOTIDE SEQUENCE</scope>
</reference>
<evidence type="ECO:0000313" key="4">
    <source>
        <dbReference type="EMBL" id="EEE64571.1"/>
    </source>
</evidence>
<dbReference type="EMBL" id="AP008211">
    <property type="protein sequence ID" value="BAH93239.1"/>
    <property type="molecule type" value="Genomic_DNA"/>
</dbReference>
<dbReference type="Proteomes" id="UP000007752">
    <property type="component" value="Chromosome 5"/>
</dbReference>
<gene>
    <name evidence="3" type="ordered locus">Os05g0545700</name>
    <name evidence="4" type="ORF">OsJ_19423</name>
</gene>
<reference evidence="3" key="4">
    <citation type="journal article" date="2007" name="Genome Res.">
        <title>Curated Genome Annotation of Oryza sativa ssp. japonica and Comparative Genome Analysis with Arabidopsis thaliana.</title>
        <authorList>
            <consortium name="The Rice Annotation Project (RAP)"/>
            <person name="Itoh T."/>
            <person name="Tanaka T."/>
            <person name="Barrero R.A."/>
            <person name="Yamasaki C."/>
            <person name="Fujii Y."/>
            <person name="Hilton P.B."/>
            <person name="Antonio B.A."/>
            <person name="Aono H."/>
            <person name="Apweiler R."/>
            <person name="Bruskiewich R."/>
            <person name="Bureau T."/>
            <person name="Burr F."/>
            <person name="Costa de Oliveira A."/>
            <person name="Fuks G."/>
            <person name="Habara T."/>
            <person name="Haberer G."/>
            <person name="Han B."/>
            <person name="Harada E."/>
            <person name="Hiraki A.T."/>
            <person name="Hirochika H."/>
            <person name="Hoen D."/>
            <person name="Hokari H."/>
            <person name="Hosokawa S."/>
            <person name="Hsing Y."/>
            <person name="Ikawa H."/>
            <person name="Ikeo K."/>
            <person name="Imanishi T."/>
            <person name="Ito Y."/>
            <person name="Jaiswal P."/>
            <person name="Kanno M."/>
            <person name="Kawahara Y."/>
            <person name="Kawamura T."/>
            <person name="Kawashima H."/>
            <person name="Khurana J.P."/>
            <person name="Kikuchi S."/>
            <person name="Komatsu S."/>
            <person name="Koyanagi K.O."/>
            <person name="Kubooka H."/>
            <person name="Lieberherr D."/>
            <person name="Lin Y.C."/>
            <person name="Lonsdale D."/>
            <person name="Matsumoto T."/>
            <person name="Matsuya A."/>
            <person name="McCombie W.R."/>
            <person name="Messing J."/>
            <person name="Miyao A."/>
            <person name="Mulder N."/>
            <person name="Nagamura Y."/>
            <person name="Nam J."/>
            <person name="Namiki N."/>
            <person name="Numa H."/>
            <person name="Nurimoto S."/>
            <person name="O'donovan C."/>
            <person name="Ohyanagi H."/>
            <person name="Okido T."/>
            <person name="Oota S."/>
            <person name="Osato N."/>
            <person name="Palmer L.E."/>
            <person name="Quetier F."/>
            <person name="Raghuvanshi S."/>
            <person name="Saichi N."/>
            <person name="Sakai H."/>
            <person name="Sakai Y."/>
            <person name="Sakata K."/>
            <person name="Sakurai T."/>
            <person name="Sato F."/>
            <person name="Sato Y."/>
            <person name="Schoof H."/>
            <person name="Seki M."/>
            <person name="Shibata M."/>
            <person name="Shimizu Y."/>
            <person name="Shinozaki K."/>
            <person name="Shinso Y."/>
            <person name="Singh N.K."/>
            <person name="Smith-White B."/>
            <person name="Takeda J."/>
            <person name="Tanino M."/>
            <person name="Tatusova T."/>
            <person name="Thongjuea S."/>
            <person name="Todokoro F."/>
            <person name="Tsugane M."/>
            <person name="Tyagi A.K."/>
            <person name="Vanavichit A."/>
            <person name="Wang A."/>
            <person name="Wing R.A."/>
            <person name="Yamaguchi K."/>
            <person name="Yamamoto M."/>
            <person name="Yamamoto N."/>
            <person name="Yu Y."/>
            <person name="Zhang H."/>
            <person name="Zhao Q."/>
            <person name="Higo K."/>
            <person name="Burr B."/>
            <person name="Gojobori T."/>
            <person name="Sasaki T."/>
        </authorList>
    </citation>
    <scope>NUCLEOTIDE SEQUENCE</scope>
</reference>
<feature type="chain" id="PRO_5010108862" evidence="2">
    <location>
        <begin position="32"/>
        <end position="186"/>
    </location>
</feature>
<dbReference type="EMBL" id="CM000142">
    <property type="protein sequence ID" value="EEE64571.1"/>
    <property type="molecule type" value="Genomic_DNA"/>
</dbReference>